<dbReference type="EMBL" id="JAUSTW010000001">
    <property type="protein sequence ID" value="MDQ0197798.1"/>
    <property type="molecule type" value="Genomic_DNA"/>
</dbReference>
<dbReference type="InterPro" id="IPR011611">
    <property type="entry name" value="PfkB_dom"/>
</dbReference>
<evidence type="ECO:0000313" key="7">
    <source>
        <dbReference type="EMBL" id="MDQ0197798.1"/>
    </source>
</evidence>
<dbReference type="SUPFAM" id="SSF53613">
    <property type="entry name" value="Ribokinase-like"/>
    <property type="match status" value="1"/>
</dbReference>
<evidence type="ECO:0000256" key="5">
    <source>
        <dbReference type="ARBA" id="ARBA00022840"/>
    </source>
</evidence>
<evidence type="ECO:0000256" key="4">
    <source>
        <dbReference type="ARBA" id="ARBA00022777"/>
    </source>
</evidence>
<proteinExistence type="inferred from homology"/>
<comment type="caution">
    <text evidence="7">The sequence shown here is derived from an EMBL/GenBank/DDBJ whole genome shotgun (WGS) entry which is preliminary data.</text>
</comment>
<accession>A0ABT9XQI4</accession>
<dbReference type="InterPro" id="IPR050306">
    <property type="entry name" value="PfkB_Carbo_kinase"/>
</dbReference>
<keyword evidence="5" id="KW-0067">ATP-binding</keyword>
<dbReference type="InterPro" id="IPR002173">
    <property type="entry name" value="Carboh/pur_kinase_PfkB_CS"/>
</dbReference>
<keyword evidence="3" id="KW-0547">Nucleotide-binding</keyword>
<gene>
    <name evidence="7" type="ORF">J2S10_000903</name>
</gene>
<dbReference type="InterPro" id="IPR029056">
    <property type="entry name" value="Ribokinase-like"/>
</dbReference>
<evidence type="ECO:0000259" key="6">
    <source>
        <dbReference type="Pfam" id="PF00294"/>
    </source>
</evidence>
<dbReference type="CDD" id="cd01166">
    <property type="entry name" value="KdgK"/>
    <property type="match status" value="1"/>
</dbReference>
<dbReference type="Proteomes" id="UP001224122">
    <property type="component" value="Unassembled WGS sequence"/>
</dbReference>
<evidence type="ECO:0000256" key="1">
    <source>
        <dbReference type="ARBA" id="ARBA00010688"/>
    </source>
</evidence>
<dbReference type="EC" id="2.7.1.45" evidence="7"/>
<sequence length="319" mass="35059">MQKLDVITFGEAMAMFMADHPGPLHEVSQFQLELAGAETNVAIGLSRLGFRSAWVSKVGNDAFGKFVIERLKKENVDINQVLFDDYYPTGFQLKSKVLTGDPEVQYFRKGSAASHLSVTDFNKDYFKSARHLHLTGIPLALSAEMREFAKHSLSFMKNQGRSVSFDPNLRPTLWSSTEEMVRQTNEIAFQSNFVLPGMSEGELLTGFKNPHDIASFYLEKGVELVIIKLGEAGAFFKSHAEEGTVEGFKVREVIDTVGAGDGFAVGVISGLLDCLDIQDVVLRGNAIGSLAVQAPGDNDGYPTKSQLHDYIENNLLGVK</sequence>
<protein>
    <submittedName>
        <fullName evidence="7">2-dehydro-3-deoxygluconokinase</fullName>
        <ecNumber evidence="7">2.7.1.45</ecNumber>
    </submittedName>
</protein>
<evidence type="ECO:0000256" key="2">
    <source>
        <dbReference type="ARBA" id="ARBA00022679"/>
    </source>
</evidence>
<dbReference type="Pfam" id="PF00294">
    <property type="entry name" value="PfkB"/>
    <property type="match status" value="1"/>
</dbReference>
<evidence type="ECO:0000313" key="8">
    <source>
        <dbReference type="Proteomes" id="UP001224122"/>
    </source>
</evidence>
<dbReference type="PROSITE" id="PS00584">
    <property type="entry name" value="PFKB_KINASES_2"/>
    <property type="match status" value="1"/>
</dbReference>
<dbReference type="PANTHER" id="PTHR43085:SF1">
    <property type="entry name" value="PSEUDOURIDINE KINASE-RELATED"/>
    <property type="match status" value="1"/>
</dbReference>
<dbReference type="RefSeq" id="WP_307404835.1">
    <property type="nucleotide sequence ID" value="NZ_JAUSTW010000001.1"/>
</dbReference>
<keyword evidence="8" id="KW-1185">Reference proteome</keyword>
<comment type="similarity">
    <text evidence="1">Belongs to the carbohydrate kinase PfkB family.</text>
</comment>
<keyword evidence="4" id="KW-0418">Kinase</keyword>
<feature type="domain" description="Carbohydrate kinase PfkB" evidence="6">
    <location>
        <begin position="5"/>
        <end position="303"/>
    </location>
</feature>
<name>A0ABT9XQI4_9BACI</name>
<evidence type="ECO:0000256" key="3">
    <source>
        <dbReference type="ARBA" id="ARBA00022741"/>
    </source>
</evidence>
<organism evidence="7 8">
    <name type="scientific">Neobacillus ginsengisoli</name>
    <dbReference type="NCBI Taxonomy" id="904295"/>
    <lineage>
        <taxon>Bacteria</taxon>
        <taxon>Bacillati</taxon>
        <taxon>Bacillota</taxon>
        <taxon>Bacilli</taxon>
        <taxon>Bacillales</taxon>
        <taxon>Bacillaceae</taxon>
        <taxon>Neobacillus</taxon>
    </lineage>
</organism>
<dbReference type="PANTHER" id="PTHR43085">
    <property type="entry name" value="HEXOKINASE FAMILY MEMBER"/>
    <property type="match status" value="1"/>
</dbReference>
<reference evidence="7 8" key="1">
    <citation type="submission" date="2023-07" db="EMBL/GenBank/DDBJ databases">
        <title>Genomic Encyclopedia of Type Strains, Phase IV (KMG-IV): sequencing the most valuable type-strain genomes for metagenomic binning, comparative biology and taxonomic classification.</title>
        <authorList>
            <person name="Goeker M."/>
        </authorList>
    </citation>
    <scope>NUCLEOTIDE SEQUENCE [LARGE SCALE GENOMIC DNA]</scope>
    <source>
        <strain evidence="7 8">DSM 27594</strain>
    </source>
</reference>
<dbReference type="Gene3D" id="3.40.1190.20">
    <property type="match status" value="1"/>
</dbReference>
<keyword evidence="2 7" id="KW-0808">Transferase</keyword>
<dbReference type="GO" id="GO:0008673">
    <property type="term" value="F:2-dehydro-3-deoxygluconokinase activity"/>
    <property type="evidence" value="ECO:0007669"/>
    <property type="project" value="UniProtKB-EC"/>
</dbReference>